<dbReference type="Gene3D" id="3.10.350.10">
    <property type="entry name" value="LysM domain"/>
    <property type="match status" value="2"/>
</dbReference>
<dbReference type="PANTHER" id="PTHR21666:SF270">
    <property type="entry name" value="MUREIN HYDROLASE ACTIVATOR ENVC"/>
    <property type="match status" value="1"/>
</dbReference>
<reference evidence="3 4" key="1">
    <citation type="submission" date="2019-12" db="EMBL/GenBank/DDBJ databases">
        <title>Genomic-based taxomic classification of the family Erythrobacteraceae.</title>
        <authorList>
            <person name="Xu L."/>
        </authorList>
    </citation>
    <scope>NUCLEOTIDE SEQUENCE [LARGE SCALE GENOMIC DNA]</scope>
    <source>
        <strain evidence="3 4">JCM 16677</strain>
    </source>
</reference>
<dbReference type="Gene3D" id="2.70.70.10">
    <property type="entry name" value="Glucose Permease (Domain IIA)"/>
    <property type="match status" value="1"/>
</dbReference>
<dbReference type="SMART" id="SM00257">
    <property type="entry name" value="LysM"/>
    <property type="match status" value="2"/>
</dbReference>
<evidence type="ECO:0000259" key="2">
    <source>
        <dbReference type="PROSITE" id="PS51782"/>
    </source>
</evidence>
<feature type="signal peptide" evidence="1">
    <location>
        <begin position="1"/>
        <end position="16"/>
    </location>
</feature>
<dbReference type="InterPro" id="IPR036779">
    <property type="entry name" value="LysM_dom_sf"/>
</dbReference>
<dbReference type="SUPFAM" id="SSF51261">
    <property type="entry name" value="Duplicated hybrid motif"/>
    <property type="match status" value="1"/>
</dbReference>
<dbReference type="OrthoDB" id="9795421at2"/>
<dbReference type="Proteomes" id="UP000446786">
    <property type="component" value="Unassembled WGS sequence"/>
</dbReference>
<keyword evidence="4" id="KW-1185">Reference proteome</keyword>
<dbReference type="PANTHER" id="PTHR21666">
    <property type="entry name" value="PEPTIDASE-RELATED"/>
    <property type="match status" value="1"/>
</dbReference>
<keyword evidence="1" id="KW-0732">Signal</keyword>
<feature type="chain" id="PRO_5032859695" evidence="1">
    <location>
        <begin position="17"/>
        <end position="260"/>
    </location>
</feature>
<feature type="domain" description="LysM" evidence="2">
    <location>
        <begin position="72"/>
        <end position="116"/>
    </location>
</feature>
<feature type="domain" description="LysM" evidence="2">
    <location>
        <begin position="24"/>
        <end position="68"/>
    </location>
</feature>
<dbReference type="Pfam" id="PF01476">
    <property type="entry name" value="LysM"/>
    <property type="match status" value="2"/>
</dbReference>
<sequence>MRRAAFLILAAPVLLAAGNPRTATEYEVESGDTLGGISNRTGVPAAVIAAANGIPEPYSVQVGEVLVIPRQRNHTVKPGETGFAIALQYGVPFENIAIANGLDDDGTVRVGQKLIIPAVFTPRRVARRSIPGSPFFRRPHDGPVLYGFSKRPDGGGHDGIDIDVELGDMIRASASGTVVFADEEKTRFGRQVLIDHGNGWQTSYGHLARITVKKGDVVKTGERIGLAGQAGIATRPELHFEIRKDGEDVDPASKLPPRNK</sequence>
<evidence type="ECO:0000256" key="1">
    <source>
        <dbReference type="SAM" id="SignalP"/>
    </source>
</evidence>
<dbReference type="InterPro" id="IPR016047">
    <property type="entry name" value="M23ase_b-sheet_dom"/>
</dbReference>
<dbReference type="AlphaFoldDB" id="A0A845ASL0"/>
<dbReference type="EMBL" id="WTYE01000001">
    <property type="protein sequence ID" value="MXP31496.1"/>
    <property type="molecule type" value="Genomic_DNA"/>
</dbReference>
<comment type="caution">
    <text evidence="3">The sequence shown here is derived from an EMBL/GenBank/DDBJ whole genome shotgun (WGS) entry which is preliminary data.</text>
</comment>
<dbReference type="RefSeq" id="WP_160778931.1">
    <property type="nucleotide sequence ID" value="NZ_BAAAZF010000001.1"/>
</dbReference>
<gene>
    <name evidence="3" type="ORF">GRI94_06635</name>
</gene>
<dbReference type="PROSITE" id="PS51782">
    <property type="entry name" value="LYSM"/>
    <property type="match status" value="2"/>
</dbReference>
<dbReference type="CDD" id="cd00118">
    <property type="entry name" value="LysM"/>
    <property type="match status" value="2"/>
</dbReference>
<dbReference type="CDD" id="cd12797">
    <property type="entry name" value="M23_peptidase"/>
    <property type="match status" value="1"/>
</dbReference>
<protein>
    <submittedName>
        <fullName evidence="3">Peptidoglycan DD-metalloendopeptidase family protein</fullName>
    </submittedName>
</protein>
<dbReference type="InterPro" id="IPR018392">
    <property type="entry name" value="LysM"/>
</dbReference>
<name>A0A845ASL0_9SPHN</name>
<accession>A0A845ASL0</accession>
<proteinExistence type="predicted"/>
<dbReference type="SUPFAM" id="SSF54106">
    <property type="entry name" value="LysM domain"/>
    <property type="match status" value="1"/>
</dbReference>
<dbReference type="InterPro" id="IPR011055">
    <property type="entry name" value="Dup_hybrid_motif"/>
</dbReference>
<dbReference type="GO" id="GO:0004222">
    <property type="term" value="F:metalloendopeptidase activity"/>
    <property type="evidence" value="ECO:0007669"/>
    <property type="project" value="TreeGrafter"/>
</dbReference>
<organism evidence="3 4">
    <name type="scientific">Parerythrobacter jejuensis</name>
    <dbReference type="NCBI Taxonomy" id="795812"/>
    <lineage>
        <taxon>Bacteria</taxon>
        <taxon>Pseudomonadati</taxon>
        <taxon>Pseudomonadota</taxon>
        <taxon>Alphaproteobacteria</taxon>
        <taxon>Sphingomonadales</taxon>
        <taxon>Erythrobacteraceae</taxon>
        <taxon>Parerythrobacter</taxon>
    </lineage>
</organism>
<dbReference type="InterPro" id="IPR050570">
    <property type="entry name" value="Cell_wall_metabolism_enzyme"/>
</dbReference>
<evidence type="ECO:0000313" key="4">
    <source>
        <dbReference type="Proteomes" id="UP000446786"/>
    </source>
</evidence>
<dbReference type="Pfam" id="PF01551">
    <property type="entry name" value="Peptidase_M23"/>
    <property type="match status" value="1"/>
</dbReference>
<evidence type="ECO:0000313" key="3">
    <source>
        <dbReference type="EMBL" id="MXP31496.1"/>
    </source>
</evidence>